<dbReference type="EMBL" id="CAKOGL010000023">
    <property type="protein sequence ID" value="CAH2101132.1"/>
    <property type="molecule type" value="Genomic_DNA"/>
</dbReference>
<keyword evidence="2" id="KW-1185">Reference proteome</keyword>
<evidence type="ECO:0000313" key="2">
    <source>
        <dbReference type="Proteomes" id="UP001153954"/>
    </source>
</evidence>
<organism evidence="1 2">
    <name type="scientific">Euphydryas editha</name>
    <name type="common">Edith's checkerspot</name>
    <dbReference type="NCBI Taxonomy" id="104508"/>
    <lineage>
        <taxon>Eukaryota</taxon>
        <taxon>Metazoa</taxon>
        <taxon>Ecdysozoa</taxon>
        <taxon>Arthropoda</taxon>
        <taxon>Hexapoda</taxon>
        <taxon>Insecta</taxon>
        <taxon>Pterygota</taxon>
        <taxon>Neoptera</taxon>
        <taxon>Endopterygota</taxon>
        <taxon>Lepidoptera</taxon>
        <taxon>Glossata</taxon>
        <taxon>Ditrysia</taxon>
        <taxon>Papilionoidea</taxon>
        <taxon>Nymphalidae</taxon>
        <taxon>Nymphalinae</taxon>
        <taxon>Euphydryas</taxon>
    </lineage>
</organism>
<protein>
    <submittedName>
        <fullName evidence="1">Uncharacterized protein</fullName>
    </submittedName>
</protein>
<name>A0AAU9UST5_EUPED</name>
<dbReference type="Proteomes" id="UP001153954">
    <property type="component" value="Unassembled WGS sequence"/>
</dbReference>
<comment type="caution">
    <text evidence="1">The sequence shown here is derived from an EMBL/GenBank/DDBJ whole genome shotgun (WGS) entry which is preliminary data.</text>
</comment>
<evidence type="ECO:0000313" key="1">
    <source>
        <dbReference type="EMBL" id="CAH2101132.1"/>
    </source>
</evidence>
<accession>A0AAU9UST5</accession>
<reference evidence="1" key="1">
    <citation type="submission" date="2022-03" db="EMBL/GenBank/DDBJ databases">
        <authorList>
            <person name="Tunstrom K."/>
        </authorList>
    </citation>
    <scope>NUCLEOTIDE SEQUENCE</scope>
</reference>
<proteinExistence type="predicted"/>
<dbReference type="AlphaFoldDB" id="A0AAU9UST5"/>
<gene>
    <name evidence="1" type="ORF">EEDITHA_LOCUS15922</name>
</gene>
<sequence>MGFLAVKVQRLWNNIVNELMERQLIDELQAKRLTSRYTVAPRIYDLRKSHKNICVEKSAKLTIKVFVAKLFAKWKHWHRIHDRLIKNHHNLLNKEFKVPNIGEDQQIPRKNRFQSQDYLKCNKNVFSLHLPPEVLEVDVYYKWGLDGGFKLIKETNETIKQEFDATEQQLRAITLTTVSLQEKSINFNHVPICTMMDGKTCNVLTETASSQACNICKGTPKDINNLDKVLQRPCDTSAYKYSISILHAYLRSFEFLLHTAYKIDIKQWQARSTTLKDQGKRRSQFNSKKFETPI</sequence>